<dbReference type="GO" id="GO:0003677">
    <property type="term" value="F:DNA binding"/>
    <property type="evidence" value="ECO:0007669"/>
    <property type="project" value="UniProtKB-KW"/>
</dbReference>
<accession>A0A443K6Y1</accession>
<dbReference type="AlphaFoldDB" id="A0A443K6Y1"/>
<dbReference type="InterPro" id="IPR041657">
    <property type="entry name" value="HTH_17"/>
</dbReference>
<dbReference type="Pfam" id="PF12728">
    <property type="entry name" value="HTH_17"/>
    <property type="match status" value="1"/>
</dbReference>
<dbReference type="InterPro" id="IPR009061">
    <property type="entry name" value="DNA-bd_dom_put_sf"/>
</dbReference>
<proteinExistence type="predicted"/>
<evidence type="ECO:0000313" key="2">
    <source>
        <dbReference type="EMBL" id="RWR28551.1"/>
    </source>
</evidence>
<organism evidence="2 3">
    <name type="scientific">Paenirhodobacter populi</name>
    <dbReference type="NCBI Taxonomy" id="2306993"/>
    <lineage>
        <taxon>Bacteria</taxon>
        <taxon>Pseudomonadati</taxon>
        <taxon>Pseudomonadota</taxon>
        <taxon>Alphaproteobacteria</taxon>
        <taxon>Rhodobacterales</taxon>
        <taxon>Rhodobacter group</taxon>
        <taxon>Paenirhodobacter</taxon>
    </lineage>
</organism>
<gene>
    <name evidence="2" type="ORF">D2T29_16700</name>
</gene>
<comment type="caution">
    <text evidence="2">The sequence shown here is derived from an EMBL/GenBank/DDBJ whole genome shotgun (WGS) entry which is preliminary data.</text>
</comment>
<feature type="domain" description="Helix-turn-helix" evidence="1">
    <location>
        <begin position="10"/>
        <end position="59"/>
    </location>
</feature>
<evidence type="ECO:0000259" key="1">
    <source>
        <dbReference type="Pfam" id="PF12728"/>
    </source>
</evidence>
<sequence>MMQVMMPVLMNQDEAAEYLKISAKKLERDRWCEKRIPYVKMGKHVRYRASDLLAYVENNVVPGEK</sequence>
<reference evidence="2 3" key="2">
    <citation type="submission" date="2019-01" db="EMBL/GenBank/DDBJ databases">
        <authorList>
            <person name="Li Y."/>
        </authorList>
    </citation>
    <scope>NUCLEOTIDE SEQUENCE [LARGE SCALE GENOMIC DNA]</scope>
    <source>
        <strain evidence="2 3">07D10-4-3</strain>
    </source>
</reference>
<dbReference type="NCBIfam" id="TIGR01764">
    <property type="entry name" value="excise"/>
    <property type="match status" value="1"/>
</dbReference>
<protein>
    <submittedName>
        <fullName evidence="2">DNA-binding protein</fullName>
    </submittedName>
</protein>
<keyword evidence="2" id="KW-0238">DNA-binding</keyword>
<name>A0A443K6Y1_9RHOB</name>
<dbReference type="EMBL" id="SAUY01000024">
    <property type="protein sequence ID" value="RWR28551.1"/>
    <property type="molecule type" value="Genomic_DNA"/>
</dbReference>
<evidence type="ECO:0000313" key="3">
    <source>
        <dbReference type="Proteomes" id="UP000284451"/>
    </source>
</evidence>
<dbReference type="InterPro" id="IPR010093">
    <property type="entry name" value="SinI_DNA-bd"/>
</dbReference>
<dbReference type="Proteomes" id="UP000284451">
    <property type="component" value="Unassembled WGS sequence"/>
</dbReference>
<dbReference type="SUPFAM" id="SSF46955">
    <property type="entry name" value="Putative DNA-binding domain"/>
    <property type="match status" value="1"/>
</dbReference>
<reference evidence="2 3" key="1">
    <citation type="submission" date="2019-01" db="EMBL/GenBank/DDBJ databases">
        <title>Sinorhodobacter populi sp. nov. isolated from the symptomatic bark tissue of Populus euramericana canker.</title>
        <authorList>
            <person name="Xu G."/>
        </authorList>
    </citation>
    <scope>NUCLEOTIDE SEQUENCE [LARGE SCALE GENOMIC DNA]</scope>
    <source>
        <strain evidence="2 3">07D10-4-3</strain>
    </source>
</reference>